<dbReference type="GeneID" id="22113623"/>
<dbReference type="RefSeq" id="YP_009097753.1">
    <property type="nucleotide sequence ID" value="NC_025414.1"/>
</dbReference>
<accession>A0A076YJX3</accession>
<dbReference type="KEGG" id="vg:22113623"/>
<dbReference type="Proteomes" id="UP000201263">
    <property type="component" value="Segment"/>
</dbReference>
<keyword evidence="2" id="KW-1185">Reference proteome</keyword>
<proteinExistence type="predicted"/>
<protein>
    <submittedName>
        <fullName evidence="1">Uncharacterized protein</fullName>
    </submittedName>
</protein>
<evidence type="ECO:0000313" key="2">
    <source>
        <dbReference type="Proteomes" id="UP000201263"/>
    </source>
</evidence>
<sequence>MSTSHRVIVGKCGLIKRNALSVIQSVLSELKNQPNVKILQITVDKDSMKAFNIYFEYGEEKRKLFVYESDDVYRDIEDYPIECDLYFNLNVWGSHIEIMNIVKSGIRKAVRAGGIYECVNDAIEDRFVYVLGE</sequence>
<reference evidence="1 2" key="1">
    <citation type="submission" date="2014-07" db="EMBL/GenBank/DDBJ databases">
        <title>Complete Genome of Citrobacter freundii Myophage Miller.</title>
        <authorList>
            <person name="Hwang K."/>
            <person name="Luna A.J."/>
            <person name="Hernandez A.C."/>
            <person name="Everett G.F.K."/>
        </authorList>
    </citation>
    <scope>NUCLEOTIDE SEQUENCE [LARGE SCALE GENOMIC DNA]</scope>
</reference>
<gene>
    <name evidence="1" type="ORF">CPTMiller_00151</name>
</gene>
<organism evidence="1 2">
    <name type="scientific">Citrobacter phage Miller</name>
    <dbReference type="NCBI Taxonomy" id="1527524"/>
    <lineage>
        <taxon>Viruses</taxon>
        <taxon>Duplodnaviria</taxon>
        <taxon>Heunggongvirae</taxon>
        <taxon>Uroviricota</taxon>
        <taxon>Caudoviricetes</taxon>
        <taxon>Pantevenvirales</taxon>
        <taxon>Straboviridae</taxon>
        <taxon>Pseudotevenvirus</taxon>
        <taxon>Pseudotevenvirus miller</taxon>
    </lineage>
</organism>
<dbReference type="EMBL" id="KM236237">
    <property type="protein sequence ID" value="AIK68087.1"/>
    <property type="molecule type" value="Genomic_DNA"/>
</dbReference>
<name>A0A076YJX3_9CAUD</name>
<evidence type="ECO:0000313" key="1">
    <source>
        <dbReference type="EMBL" id="AIK68087.1"/>
    </source>
</evidence>